<dbReference type="EMBL" id="JBHSOH010000020">
    <property type="protein sequence ID" value="MFC5849434.1"/>
    <property type="molecule type" value="Genomic_DNA"/>
</dbReference>
<organism evidence="1 2">
    <name type="scientific">Deinococcus petrolearius</name>
    <dbReference type="NCBI Taxonomy" id="1751295"/>
    <lineage>
        <taxon>Bacteria</taxon>
        <taxon>Thermotogati</taxon>
        <taxon>Deinococcota</taxon>
        <taxon>Deinococci</taxon>
        <taxon>Deinococcales</taxon>
        <taxon>Deinococcaceae</taxon>
        <taxon>Deinococcus</taxon>
    </lineage>
</organism>
<accession>A0ABW1DQR2</accession>
<dbReference type="Proteomes" id="UP001595979">
    <property type="component" value="Unassembled WGS sequence"/>
</dbReference>
<dbReference type="RefSeq" id="WP_380050572.1">
    <property type="nucleotide sequence ID" value="NZ_JBHSOH010000020.1"/>
</dbReference>
<comment type="caution">
    <text evidence="1">The sequence shown here is derived from an EMBL/GenBank/DDBJ whole genome shotgun (WGS) entry which is preliminary data.</text>
</comment>
<reference evidence="2" key="1">
    <citation type="journal article" date="2019" name="Int. J. Syst. Evol. Microbiol.">
        <title>The Global Catalogue of Microorganisms (GCM) 10K type strain sequencing project: providing services to taxonomists for standard genome sequencing and annotation.</title>
        <authorList>
            <consortium name="The Broad Institute Genomics Platform"/>
            <consortium name="The Broad Institute Genome Sequencing Center for Infectious Disease"/>
            <person name="Wu L."/>
            <person name="Ma J."/>
        </authorList>
    </citation>
    <scope>NUCLEOTIDE SEQUENCE [LARGE SCALE GENOMIC DNA]</scope>
    <source>
        <strain evidence="2">CGMCC 1.15053</strain>
    </source>
</reference>
<keyword evidence="2" id="KW-1185">Reference proteome</keyword>
<sequence length="72" mass="7524">MTNPTLTPLAATVSLSYDDRAACYLAEPTATVDGACLYCEGATPVQAAANLKAALAERGYFIPGFRRTPGRA</sequence>
<evidence type="ECO:0000313" key="2">
    <source>
        <dbReference type="Proteomes" id="UP001595979"/>
    </source>
</evidence>
<proteinExistence type="predicted"/>
<gene>
    <name evidence="1" type="ORF">ACFPQ6_14065</name>
</gene>
<protein>
    <submittedName>
        <fullName evidence="1">Uncharacterized protein</fullName>
    </submittedName>
</protein>
<name>A0ABW1DQR2_9DEIO</name>
<evidence type="ECO:0000313" key="1">
    <source>
        <dbReference type="EMBL" id="MFC5849434.1"/>
    </source>
</evidence>